<feature type="transmembrane region" description="Helical" evidence="5">
    <location>
        <begin position="340"/>
        <end position="365"/>
    </location>
</feature>
<feature type="transmembrane region" description="Helical" evidence="5">
    <location>
        <begin position="116"/>
        <end position="138"/>
    </location>
</feature>
<feature type="transmembrane region" description="Helical" evidence="5">
    <location>
        <begin position="377"/>
        <end position="397"/>
    </location>
</feature>
<feature type="transmembrane region" description="Helical" evidence="5">
    <location>
        <begin position="12"/>
        <end position="33"/>
    </location>
</feature>
<keyword evidence="4 5" id="KW-0472">Membrane</keyword>
<dbReference type="PANTHER" id="PTHR11706:SF2">
    <property type="entry name" value="TRANSPORTER PROTEIN"/>
    <property type="match status" value="1"/>
</dbReference>
<comment type="caution">
    <text evidence="6">The sequence shown here is derived from an EMBL/GenBank/DDBJ whole genome shotgun (WGS) entry which is preliminary data.</text>
</comment>
<dbReference type="Gene3D" id="1.20.1740.10">
    <property type="entry name" value="Amino acid/polyamine transporter I"/>
    <property type="match status" value="1"/>
</dbReference>
<feature type="transmembrane region" description="Helical" evidence="5">
    <location>
        <begin position="279"/>
        <end position="305"/>
    </location>
</feature>
<evidence type="ECO:0000256" key="3">
    <source>
        <dbReference type="ARBA" id="ARBA00022989"/>
    </source>
</evidence>
<proteinExistence type="predicted"/>
<feature type="transmembrane region" description="Helical" evidence="5">
    <location>
        <begin position="190"/>
        <end position="210"/>
    </location>
</feature>
<dbReference type="Pfam" id="PF01566">
    <property type="entry name" value="Nramp"/>
    <property type="match status" value="1"/>
</dbReference>
<dbReference type="RefSeq" id="WP_270677576.1">
    <property type="nucleotide sequence ID" value="NZ_JAQFWP010000015.1"/>
</dbReference>
<evidence type="ECO:0000256" key="2">
    <source>
        <dbReference type="ARBA" id="ARBA00022692"/>
    </source>
</evidence>
<gene>
    <name evidence="6" type="ORF">O4U47_10585</name>
</gene>
<comment type="subcellular location">
    <subcellularLocation>
        <location evidence="1">Membrane</location>
        <topology evidence="1">Multi-pass membrane protein</topology>
    </subcellularLocation>
</comment>
<feature type="transmembrane region" description="Helical" evidence="5">
    <location>
        <begin position="317"/>
        <end position="334"/>
    </location>
</feature>
<dbReference type="EMBL" id="JAQFWP010000015">
    <property type="protein sequence ID" value="MDA2804960.1"/>
    <property type="molecule type" value="Genomic_DNA"/>
</dbReference>
<feature type="transmembrane region" description="Helical" evidence="5">
    <location>
        <begin position="87"/>
        <end position="104"/>
    </location>
</feature>
<evidence type="ECO:0000256" key="1">
    <source>
        <dbReference type="ARBA" id="ARBA00004141"/>
    </source>
</evidence>
<protein>
    <submittedName>
        <fullName evidence="6">Divalent metal cation transporter</fullName>
    </submittedName>
</protein>
<keyword evidence="3 5" id="KW-1133">Transmembrane helix</keyword>
<sequence length="409" mass="41779">MSTTTTTPARRGRGVLLGAMFLMATSAVGPGFITQTTEFTVTMGAAFAFAILVSIVVDIAVQLNLWRVIGVAGQRAPALADKVLPGAGYALAALIVFGGLVFNVGNIGGTALGLDALAGIDTRIGGAVSALIAIALFLSKRAGMAMDRIIVVLGVLMIALTLYAAFTSSPPVGEALRGAVAPGPLGGDEFTAIVTIIGGTVGGYITYAGAHRLIDAGVTGRENVRAISRASVTGIVVTGVVRILLFLAVLGVVSGGAAIADTANPPAAAFQHAAGEVGLRLFGMIMWAAAISSVIGASYTSATFITGFSEKLERRSTWVVAAFIAVSAAVYLLLGKAPDTLLVLAGAINGLILPVGLALMLWVGWRRSGDLLHGYRYPRWLLALGAAVWVLTVYMGWNALSGIAGLWAG</sequence>
<name>A0ABT4TJW6_9ACTN</name>
<reference evidence="6" key="1">
    <citation type="submission" date="2023-01" db="EMBL/GenBank/DDBJ databases">
        <title>Draft genome sequence of Nocardiopsis sp. LSu2-4 isolated from halophytes.</title>
        <authorList>
            <person name="Duangmal K."/>
            <person name="Chantavorakit T."/>
        </authorList>
    </citation>
    <scope>NUCLEOTIDE SEQUENCE</scope>
    <source>
        <strain evidence="6">LSu2-4</strain>
    </source>
</reference>
<accession>A0ABT4TJW6</accession>
<feature type="transmembrane region" description="Helical" evidence="5">
    <location>
        <begin position="45"/>
        <end position="66"/>
    </location>
</feature>
<feature type="transmembrane region" description="Helical" evidence="5">
    <location>
        <begin position="150"/>
        <end position="170"/>
    </location>
</feature>
<evidence type="ECO:0000256" key="5">
    <source>
        <dbReference type="SAM" id="Phobius"/>
    </source>
</evidence>
<dbReference type="PANTHER" id="PTHR11706">
    <property type="entry name" value="SOLUTE CARRIER PROTEIN FAMILY 11 MEMBER"/>
    <property type="match status" value="1"/>
</dbReference>
<evidence type="ECO:0000313" key="7">
    <source>
        <dbReference type="Proteomes" id="UP001165685"/>
    </source>
</evidence>
<keyword evidence="7" id="KW-1185">Reference proteome</keyword>
<feature type="transmembrane region" description="Helical" evidence="5">
    <location>
        <begin position="231"/>
        <end position="259"/>
    </location>
</feature>
<dbReference type="Proteomes" id="UP001165685">
    <property type="component" value="Unassembled WGS sequence"/>
</dbReference>
<dbReference type="InterPro" id="IPR001046">
    <property type="entry name" value="NRAMP_fam"/>
</dbReference>
<evidence type="ECO:0000256" key="4">
    <source>
        <dbReference type="ARBA" id="ARBA00023136"/>
    </source>
</evidence>
<organism evidence="6 7">
    <name type="scientific">Nocardiopsis suaedae</name>
    <dbReference type="NCBI Taxonomy" id="3018444"/>
    <lineage>
        <taxon>Bacteria</taxon>
        <taxon>Bacillati</taxon>
        <taxon>Actinomycetota</taxon>
        <taxon>Actinomycetes</taxon>
        <taxon>Streptosporangiales</taxon>
        <taxon>Nocardiopsidaceae</taxon>
        <taxon>Nocardiopsis</taxon>
    </lineage>
</organism>
<keyword evidence="2 5" id="KW-0812">Transmembrane</keyword>
<evidence type="ECO:0000313" key="6">
    <source>
        <dbReference type="EMBL" id="MDA2804960.1"/>
    </source>
</evidence>